<evidence type="ECO:0000256" key="2">
    <source>
        <dbReference type="ARBA" id="ARBA00022448"/>
    </source>
</evidence>
<feature type="transmembrane region" description="Helical" evidence="6">
    <location>
        <begin position="231"/>
        <end position="252"/>
    </location>
</feature>
<accession>U4R4V7</accession>
<proteinExistence type="predicted"/>
<keyword evidence="5 6" id="KW-0472">Membrane</keyword>
<dbReference type="AlphaFoldDB" id="U4R4V7"/>
<dbReference type="Proteomes" id="UP000016860">
    <property type="component" value="Unassembled WGS sequence"/>
</dbReference>
<dbReference type="CDD" id="cd17353">
    <property type="entry name" value="MFS_OFA_like"/>
    <property type="match status" value="1"/>
</dbReference>
<dbReference type="PANTHER" id="PTHR11360">
    <property type="entry name" value="MONOCARBOXYLATE TRANSPORTER"/>
    <property type="match status" value="1"/>
</dbReference>
<dbReference type="GO" id="GO:0005886">
    <property type="term" value="C:plasma membrane"/>
    <property type="evidence" value="ECO:0007669"/>
    <property type="project" value="UniProtKB-SubCell"/>
</dbReference>
<evidence type="ECO:0000256" key="4">
    <source>
        <dbReference type="ARBA" id="ARBA00022989"/>
    </source>
</evidence>
<sequence>MKNYKPVYSIIASIAIQLCLGVAYLWSLFQTGIAKSIFDGDNAAASLTFSLLLATLTFGSILGGKLAAKYSIRTVVIIGGVILSLGFFFASFVTASVPWLLWLTYGVMGGVGMGFTYSTTISCAQKWFPHKKGLVTGVIVSALGFGGVVFTPIIEALIKQFGGQQVGEQKTFMVLSGLFLVICTIGGLVIKNPPDDFANKKQDPSGAAVHESPAPVGADLSPKQVLATPSYYFVTLAMALACMGGLMMIGFAKPIAVAKGLESTAVVGVLIISICNSLGRLLWGIISDKIGRKLTLIILLAGSGVMSLFVNAANGYWIYVVIAFIGFFYGGFLSNFPALTADLFGARHMATNYGMVLLGFGIGAVVSSYVAGYYKNIAATDISLMFPAFIIAAICAGVGILLILLLKVKKVSVH</sequence>
<feature type="transmembrane region" description="Helical" evidence="6">
    <location>
        <begin position="350"/>
        <end position="372"/>
    </location>
</feature>
<evidence type="ECO:0000256" key="3">
    <source>
        <dbReference type="ARBA" id="ARBA00022692"/>
    </source>
</evidence>
<feature type="transmembrane region" description="Helical" evidence="6">
    <location>
        <begin position="294"/>
        <end position="310"/>
    </location>
</feature>
<reference evidence="8 9" key="1">
    <citation type="journal article" date="2013" name="Genome Announc.">
        <title>Draft Genome Sequence of the Cellulolytic Bacterium Clostridium papyrosolvens C7 (ATCC 700395).</title>
        <authorList>
            <person name="Zepeda V."/>
            <person name="Dassa B."/>
            <person name="Borovok I."/>
            <person name="Lamed R."/>
            <person name="Bayer E.A."/>
            <person name="Cate J.H."/>
        </authorList>
    </citation>
    <scope>NUCLEOTIDE SEQUENCE [LARGE SCALE GENOMIC DNA]</scope>
    <source>
        <strain evidence="8 9">C7</strain>
    </source>
</reference>
<dbReference type="OrthoDB" id="9793415at2"/>
<dbReference type="RefSeq" id="WP_020814298.1">
    <property type="nucleotide sequence ID" value="NZ_ATAY01000017.1"/>
</dbReference>
<dbReference type="EMBL" id="ATAY01000017">
    <property type="protein sequence ID" value="EPR13620.1"/>
    <property type="molecule type" value="Genomic_DNA"/>
</dbReference>
<comment type="subcellular location">
    <subcellularLocation>
        <location evidence="1">Cell membrane</location>
        <topology evidence="1">Multi-pass membrane protein</topology>
    </subcellularLocation>
</comment>
<keyword evidence="3 6" id="KW-0812">Transmembrane</keyword>
<dbReference type="SUPFAM" id="SSF103473">
    <property type="entry name" value="MFS general substrate transporter"/>
    <property type="match status" value="1"/>
</dbReference>
<evidence type="ECO:0000313" key="9">
    <source>
        <dbReference type="Proteomes" id="UP000016860"/>
    </source>
</evidence>
<feature type="domain" description="Major facilitator superfamily (MFS) profile" evidence="7">
    <location>
        <begin position="1"/>
        <end position="411"/>
    </location>
</feature>
<feature type="transmembrane region" description="Helical" evidence="6">
    <location>
        <begin position="75"/>
        <end position="93"/>
    </location>
</feature>
<dbReference type="Gene3D" id="1.20.1250.20">
    <property type="entry name" value="MFS general substrate transporter like domains"/>
    <property type="match status" value="2"/>
</dbReference>
<dbReference type="InterPro" id="IPR050327">
    <property type="entry name" value="Proton-linked_MCT"/>
</dbReference>
<keyword evidence="4 6" id="KW-1133">Transmembrane helix</keyword>
<dbReference type="InterPro" id="IPR020846">
    <property type="entry name" value="MFS_dom"/>
</dbReference>
<feature type="transmembrane region" description="Helical" evidence="6">
    <location>
        <begin position="7"/>
        <end position="27"/>
    </location>
</feature>
<evidence type="ECO:0000256" key="1">
    <source>
        <dbReference type="ARBA" id="ARBA00004651"/>
    </source>
</evidence>
<feature type="transmembrane region" description="Helical" evidence="6">
    <location>
        <begin position="133"/>
        <end position="158"/>
    </location>
</feature>
<name>U4R4V7_9FIRM</name>
<dbReference type="Pfam" id="PF07690">
    <property type="entry name" value="MFS_1"/>
    <property type="match status" value="1"/>
</dbReference>
<protein>
    <submittedName>
        <fullName evidence="8">MFS transporter</fullName>
    </submittedName>
</protein>
<feature type="transmembrane region" description="Helical" evidence="6">
    <location>
        <begin position="384"/>
        <end position="406"/>
    </location>
</feature>
<dbReference type="PATRIC" id="fig|1330534.3.peg.679"/>
<dbReference type="InterPro" id="IPR011701">
    <property type="entry name" value="MFS"/>
</dbReference>
<feature type="transmembrane region" description="Helical" evidence="6">
    <location>
        <begin position="170"/>
        <end position="190"/>
    </location>
</feature>
<dbReference type="PANTHER" id="PTHR11360:SF304">
    <property type="entry name" value="MFS DOMAIN-CONTAINING PROTEIN"/>
    <property type="match status" value="1"/>
</dbReference>
<evidence type="ECO:0000313" key="8">
    <source>
        <dbReference type="EMBL" id="EPR13620.1"/>
    </source>
</evidence>
<feature type="transmembrane region" description="Helical" evidence="6">
    <location>
        <begin position="47"/>
        <end position="68"/>
    </location>
</feature>
<dbReference type="InterPro" id="IPR036259">
    <property type="entry name" value="MFS_trans_sf"/>
</dbReference>
<comment type="caution">
    <text evidence="8">The sequence shown here is derived from an EMBL/GenBank/DDBJ whole genome shotgun (WGS) entry which is preliminary data.</text>
</comment>
<dbReference type="STRING" id="1330534.L323_03395"/>
<evidence type="ECO:0000256" key="6">
    <source>
        <dbReference type="SAM" id="Phobius"/>
    </source>
</evidence>
<dbReference type="GO" id="GO:0022857">
    <property type="term" value="F:transmembrane transporter activity"/>
    <property type="evidence" value="ECO:0007669"/>
    <property type="project" value="InterPro"/>
</dbReference>
<feature type="transmembrane region" description="Helical" evidence="6">
    <location>
        <begin position="264"/>
        <end position="282"/>
    </location>
</feature>
<keyword evidence="2" id="KW-0813">Transport</keyword>
<evidence type="ECO:0000259" key="7">
    <source>
        <dbReference type="PROSITE" id="PS50850"/>
    </source>
</evidence>
<feature type="transmembrane region" description="Helical" evidence="6">
    <location>
        <begin position="316"/>
        <end position="338"/>
    </location>
</feature>
<feature type="transmembrane region" description="Helical" evidence="6">
    <location>
        <begin position="99"/>
        <end position="121"/>
    </location>
</feature>
<evidence type="ECO:0000256" key="5">
    <source>
        <dbReference type="ARBA" id="ARBA00023136"/>
    </source>
</evidence>
<gene>
    <name evidence="8" type="ORF">L323_03395</name>
</gene>
<organism evidence="8 9">
    <name type="scientific">Ruminiclostridium papyrosolvens C7</name>
    <dbReference type="NCBI Taxonomy" id="1330534"/>
    <lineage>
        <taxon>Bacteria</taxon>
        <taxon>Bacillati</taxon>
        <taxon>Bacillota</taxon>
        <taxon>Clostridia</taxon>
        <taxon>Eubacteriales</taxon>
        <taxon>Oscillospiraceae</taxon>
        <taxon>Ruminiclostridium</taxon>
    </lineage>
</organism>
<dbReference type="PROSITE" id="PS50850">
    <property type="entry name" value="MFS"/>
    <property type="match status" value="1"/>
</dbReference>